<dbReference type="AlphaFoldDB" id="A0A166A0U5"/>
<keyword evidence="3" id="KW-1185">Reference proteome</keyword>
<sequence>MATGIKDLANELLYAIFDYLDDQSLSSLSLVSRALHRPALETVIIRLGGNSSMEQGAYFRRSPFALLRAVRSALFIQSLQIVSVTIDAKGNTAFLAELAQLFNRMTHIGSVYICFFSDREPIDSEHVVLKRAHSISLLLPRPYLTILIFDGWDIPDSNSESILLEGGKTSERKTCCTSYAHSSNKA</sequence>
<evidence type="ECO:0000313" key="2">
    <source>
        <dbReference type="EMBL" id="KZP11132.1"/>
    </source>
</evidence>
<dbReference type="EMBL" id="KV417668">
    <property type="protein sequence ID" value="KZP11132.1"/>
    <property type="molecule type" value="Genomic_DNA"/>
</dbReference>
<proteinExistence type="predicted"/>
<reference evidence="2 3" key="1">
    <citation type="journal article" date="2016" name="Mol. Biol. Evol.">
        <title>Comparative Genomics of Early-Diverging Mushroom-Forming Fungi Provides Insights into the Origins of Lignocellulose Decay Capabilities.</title>
        <authorList>
            <person name="Nagy L.G."/>
            <person name="Riley R."/>
            <person name="Tritt A."/>
            <person name="Adam C."/>
            <person name="Daum C."/>
            <person name="Floudas D."/>
            <person name="Sun H."/>
            <person name="Yadav J.S."/>
            <person name="Pangilinan J."/>
            <person name="Larsson K.H."/>
            <person name="Matsuura K."/>
            <person name="Barry K."/>
            <person name="Labutti K."/>
            <person name="Kuo R."/>
            <person name="Ohm R.A."/>
            <person name="Bhattacharya S.S."/>
            <person name="Shirouzu T."/>
            <person name="Yoshinaga Y."/>
            <person name="Martin F.M."/>
            <person name="Grigoriev I.V."/>
            <person name="Hibbett D.S."/>
        </authorList>
    </citation>
    <scope>NUCLEOTIDE SEQUENCE [LARGE SCALE GENOMIC DNA]</scope>
    <source>
        <strain evidence="2 3">CBS 109695</strain>
    </source>
</reference>
<dbReference type="SUPFAM" id="SSF81383">
    <property type="entry name" value="F-box domain"/>
    <property type="match status" value="1"/>
</dbReference>
<organism evidence="2 3">
    <name type="scientific">Athelia psychrophila</name>
    <dbReference type="NCBI Taxonomy" id="1759441"/>
    <lineage>
        <taxon>Eukaryota</taxon>
        <taxon>Fungi</taxon>
        <taxon>Dikarya</taxon>
        <taxon>Basidiomycota</taxon>
        <taxon>Agaricomycotina</taxon>
        <taxon>Agaricomycetes</taxon>
        <taxon>Agaricomycetidae</taxon>
        <taxon>Atheliales</taxon>
        <taxon>Atheliaceae</taxon>
        <taxon>Athelia</taxon>
    </lineage>
</organism>
<protein>
    <recommendedName>
        <fullName evidence="1">F-box domain-containing protein</fullName>
    </recommendedName>
</protein>
<dbReference type="InterPro" id="IPR036047">
    <property type="entry name" value="F-box-like_dom_sf"/>
</dbReference>
<dbReference type="Pfam" id="PF12937">
    <property type="entry name" value="F-box-like"/>
    <property type="match status" value="1"/>
</dbReference>
<feature type="domain" description="F-box" evidence="1">
    <location>
        <begin position="10"/>
        <end position="41"/>
    </location>
</feature>
<gene>
    <name evidence="2" type="ORF">FIBSPDRAFT_937696</name>
</gene>
<dbReference type="InterPro" id="IPR001810">
    <property type="entry name" value="F-box_dom"/>
</dbReference>
<evidence type="ECO:0000313" key="3">
    <source>
        <dbReference type="Proteomes" id="UP000076532"/>
    </source>
</evidence>
<dbReference type="Proteomes" id="UP000076532">
    <property type="component" value="Unassembled WGS sequence"/>
</dbReference>
<evidence type="ECO:0000259" key="1">
    <source>
        <dbReference type="Pfam" id="PF12937"/>
    </source>
</evidence>
<name>A0A166A0U5_9AGAM</name>
<accession>A0A166A0U5</accession>